<evidence type="ECO:0000313" key="2">
    <source>
        <dbReference type="EMBL" id="OIQ65124.1"/>
    </source>
</evidence>
<feature type="region of interest" description="Disordered" evidence="1">
    <location>
        <begin position="185"/>
        <end position="209"/>
    </location>
</feature>
<sequence length="209" mass="23509">MISWKRRSTPSSWASSSAFFSALLWKLMMEALEAAASRTSFSVTVPAALWMIRTRTLSVLSLSSWPTRDSTEPWVSALMMRGSSLTWPSLRVVNRFSRVTRWRSWADWRAFSWRKVTMVRALPSSPTTWKLSPLLGTSSKPRIWTALEGPTSATRWPRSLNMARTRPMVAPATKMSPAFRVPRCTSTVATAPRPRSRRASTMDPAAGQS</sequence>
<reference evidence="2" key="1">
    <citation type="submission" date="2016-10" db="EMBL/GenBank/DDBJ databases">
        <title>Sequence of Gallionella enrichment culture.</title>
        <authorList>
            <person name="Poehlein A."/>
            <person name="Muehling M."/>
            <person name="Daniel R."/>
        </authorList>
    </citation>
    <scope>NUCLEOTIDE SEQUENCE</scope>
</reference>
<protein>
    <submittedName>
        <fullName evidence="2">Uncharacterized protein</fullName>
    </submittedName>
</protein>
<name>A0A1J5PC88_9ZZZZ</name>
<dbReference type="EMBL" id="MLJW01007574">
    <property type="protein sequence ID" value="OIQ65124.1"/>
    <property type="molecule type" value="Genomic_DNA"/>
</dbReference>
<comment type="caution">
    <text evidence="2">The sequence shown here is derived from an EMBL/GenBank/DDBJ whole genome shotgun (WGS) entry which is preliminary data.</text>
</comment>
<gene>
    <name evidence="2" type="ORF">GALL_533200</name>
</gene>
<accession>A0A1J5PC88</accession>
<proteinExistence type="predicted"/>
<organism evidence="2">
    <name type="scientific">mine drainage metagenome</name>
    <dbReference type="NCBI Taxonomy" id="410659"/>
    <lineage>
        <taxon>unclassified sequences</taxon>
        <taxon>metagenomes</taxon>
        <taxon>ecological metagenomes</taxon>
    </lineage>
</organism>
<dbReference type="AlphaFoldDB" id="A0A1J5PC88"/>
<evidence type="ECO:0000256" key="1">
    <source>
        <dbReference type="SAM" id="MobiDB-lite"/>
    </source>
</evidence>